<dbReference type="Proteomes" id="UP000008037">
    <property type="component" value="Chromosome"/>
</dbReference>
<dbReference type="BioCyc" id="CNIT1237085:G1324-959-MONOMER"/>
<dbReference type="HOGENOM" id="CLU_3163251_0_0_2"/>
<protein>
    <submittedName>
        <fullName evidence="1">Uncharacterized protein</fullName>
    </submittedName>
</protein>
<gene>
    <name evidence="1" type="ordered locus">Ngar_c09610</name>
</gene>
<name>K0IGE5_NITGG</name>
<evidence type="ECO:0000313" key="1">
    <source>
        <dbReference type="EMBL" id="AFU57903.1"/>
    </source>
</evidence>
<keyword evidence="2" id="KW-1185">Reference proteome</keyword>
<dbReference type="GeneID" id="58787654"/>
<dbReference type="InParanoid" id="K0IGE5"/>
<evidence type="ECO:0000313" key="2">
    <source>
        <dbReference type="Proteomes" id="UP000008037"/>
    </source>
</evidence>
<reference evidence="1 2" key="1">
    <citation type="journal article" date="2012" name="Environ. Microbiol.">
        <title>The genome of the ammonia-oxidizing Candidatus Nitrososphaera gargensis: insights into metabolic versatility and environmental adaptations.</title>
        <authorList>
            <person name="Spang A."/>
            <person name="Poehlein A."/>
            <person name="Offre P."/>
            <person name="Zumbragel S."/>
            <person name="Haider S."/>
            <person name="Rychlik N."/>
            <person name="Nowka B."/>
            <person name="Schmeisser C."/>
            <person name="Lebedeva E.V."/>
            <person name="Rattei T."/>
            <person name="Bohm C."/>
            <person name="Schmid M."/>
            <person name="Galushko A."/>
            <person name="Hatzenpichler R."/>
            <person name="Weinmaier T."/>
            <person name="Daniel R."/>
            <person name="Schleper C."/>
            <person name="Spieck E."/>
            <person name="Streit W."/>
            <person name="Wagner M."/>
        </authorList>
    </citation>
    <scope>NUCLEOTIDE SEQUENCE [LARGE SCALE GENOMIC DNA]</scope>
    <source>
        <strain evidence="2">Ga9.2</strain>
    </source>
</reference>
<dbReference type="AlphaFoldDB" id="K0IGE5"/>
<proteinExistence type="predicted"/>
<dbReference type="KEGG" id="nga:Ngar_c09610"/>
<accession>K0IGE5</accession>
<dbReference type="EMBL" id="CP002408">
    <property type="protein sequence ID" value="AFU57903.1"/>
    <property type="molecule type" value="Genomic_DNA"/>
</dbReference>
<organism evidence="1 2">
    <name type="scientific">Nitrososphaera gargensis (strain Ga9.2)</name>
    <dbReference type="NCBI Taxonomy" id="1237085"/>
    <lineage>
        <taxon>Archaea</taxon>
        <taxon>Nitrososphaerota</taxon>
        <taxon>Nitrososphaeria</taxon>
        <taxon>Nitrososphaerales</taxon>
        <taxon>Nitrososphaeraceae</taxon>
        <taxon>Nitrososphaera</taxon>
    </lineage>
</organism>
<sequence>MLEKRIKVLIEGHYRERNCLRLVKRLKREKGMLFFTFLKEKKRSRHL</sequence>
<dbReference type="RefSeq" id="WP_015018445.1">
    <property type="nucleotide sequence ID" value="NC_018719.1"/>
</dbReference>